<comment type="subcellular location">
    <subcellularLocation>
        <location evidence="1">Membrane</location>
        <topology evidence="1">Multi-pass membrane protein</topology>
    </subcellularLocation>
</comment>
<organism evidence="9 10">
    <name type="scientific">Cryomyces minteri</name>
    <dbReference type="NCBI Taxonomy" id="331657"/>
    <lineage>
        <taxon>Eukaryota</taxon>
        <taxon>Fungi</taxon>
        <taxon>Dikarya</taxon>
        <taxon>Ascomycota</taxon>
        <taxon>Pezizomycotina</taxon>
        <taxon>Dothideomycetes</taxon>
        <taxon>Dothideomycetes incertae sedis</taxon>
        <taxon>Cryomyces</taxon>
    </lineage>
</organism>
<feature type="domain" description="Major facilitator superfamily (MFS) profile" evidence="8">
    <location>
        <begin position="76"/>
        <end position="489"/>
    </location>
</feature>
<dbReference type="SUPFAM" id="SSF103473">
    <property type="entry name" value="MFS general substrate transporter"/>
    <property type="match status" value="1"/>
</dbReference>
<feature type="transmembrane region" description="Helical" evidence="7">
    <location>
        <begin position="168"/>
        <end position="190"/>
    </location>
</feature>
<keyword evidence="5 7" id="KW-0472">Membrane</keyword>
<feature type="transmembrane region" description="Helical" evidence="7">
    <location>
        <begin position="369"/>
        <end position="389"/>
    </location>
</feature>
<dbReference type="InterPro" id="IPR011701">
    <property type="entry name" value="MFS"/>
</dbReference>
<proteinExistence type="inferred from homology"/>
<dbReference type="InterPro" id="IPR020846">
    <property type="entry name" value="MFS_dom"/>
</dbReference>
<dbReference type="PANTHER" id="PTHR43791">
    <property type="entry name" value="PERMEASE-RELATED"/>
    <property type="match status" value="1"/>
</dbReference>
<evidence type="ECO:0000256" key="3">
    <source>
        <dbReference type="ARBA" id="ARBA00022692"/>
    </source>
</evidence>
<dbReference type="PANTHER" id="PTHR43791:SF40">
    <property type="entry name" value="THIAMINE PATHWAY TRANSPORTER THI73"/>
    <property type="match status" value="1"/>
</dbReference>
<dbReference type="FunFam" id="1.20.1250.20:FF:000064">
    <property type="entry name" value="MFS allantoate transporter"/>
    <property type="match status" value="1"/>
</dbReference>
<dbReference type="EMBL" id="NAJN01001081">
    <property type="protein sequence ID" value="TKA65907.1"/>
    <property type="molecule type" value="Genomic_DNA"/>
</dbReference>
<dbReference type="PROSITE" id="PS50850">
    <property type="entry name" value="MFS"/>
    <property type="match status" value="1"/>
</dbReference>
<dbReference type="GO" id="GO:0022857">
    <property type="term" value="F:transmembrane transporter activity"/>
    <property type="evidence" value="ECO:0007669"/>
    <property type="project" value="InterPro"/>
</dbReference>
<dbReference type="AlphaFoldDB" id="A0A4U0WSF0"/>
<evidence type="ECO:0000259" key="8">
    <source>
        <dbReference type="PROSITE" id="PS50850"/>
    </source>
</evidence>
<keyword evidence="10" id="KW-1185">Reference proteome</keyword>
<feature type="transmembrane region" description="Helical" evidence="7">
    <location>
        <begin position="235"/>
        <end position="257"/>
    </location>
</feature>
<feature type="transmembrane region" description="Helical" evidence="7">
    <location>
        <begin position="429"/>
        <end position="446"/>
    </location>
</feature>
<dbReference type="STRING" id="331657.A0A4U0WSF0"/>
<evidence type="ECO:0000256" key="6">
    <source>
        <dbReference type="ARBA" id="ARBA00037968"/>
    </source>
</evidence>
<feature type="transmembrane region" description="Helical" evidence="7">
    <location>
        <begin position="76"/>
        <end position="97"/>
    </location>
</feature>
<name>A0A4U0WSF0_9PEZI</name>
<feature type="transmembrane region" description="Helical" evidence="7">
    <location>
        <begin position="117"/>
        <end position="136"/>
    </location>
</feature>
<feature type="transmembrane region" description="Helical" evidence="7">
    <location>
        <begin position="341"/>
        <end position="362"/>
    </location>
</feature>
<feature type="transmembrane region" description="Helical" evidence="7">
    <location>
        <begin position="296"/>
        <end position="321"/>
    </location>
</feature>
<keyword evidence="3 7" id="KW-0812">Transmembrane</keyword>
<evidence type="ECO:0000313" key="10">
    <source>
        <dbReference type="Proteomes" id="UP000308768"/>
    </source>
</evidence>
<dbReference type="Gene3D" id="1.20.1250.20">
    <property type="entry name" value="MFS general substrate transporter like domains"/>
    <property type="match status" value="2"/>
</dbReference>
<comment type="caution">
    <text evidence="9">The sequence shown here is derived from an EMBL/GenBank/DDBJ whole genome shotgun (WGS) entry which is preliminary data.</text>
</comment>
<gene>
    <name evidence="9" type="ORF">B0A49_08538</name>
</gene>
<evidence type="ECO:0000256" key="5">
    <source>
        <dbReference type="ARBA" id="ARBA00023136"/>
    </source>
</evidence>
<sequence>MEPKIDAKAHTVPESGDPQSLFSLKASGMSESKHIPHSKDLDQAYWYVQEASSGCDAIPASESTLKSLRRNIDWRIVPIMFCCYTMQFVDKVLLNYAAVMGLNKDLNLKGNDFSNAATAFFIAYLIAEIPNAIVLQKVPVAKWLGANVVLWGVATACTAAAHDYHSLLAVRIFLGIFEAAIAPSLMLISSQWYTKSEQAPRFSVWYAGLGLGQIIGGVVSFAFQQIKHHPFLSGWRIMFVVLGCVTVTIGFVTIWLLPDTPMRARFLSEAEKVALLRHVAANQTGIANTRFKYSQILAVLLDVQLWLMTLLTILISISSGVVTTYSATLIRNFGFSPPNAALLNMPSGIVSILGTLIVGYGVRLTSHRWAWLVACCVPGILGGGLMSFASNHNRAAQLAGVYLVNAITATLIIIYQWTAANVAGQTKRVIAVALVSGSFSVGNIIGPQTFQAKDAPQYIPAKITVLATQAAGALVAGVLFLYYVWANKRKNAVKPGIESVGSDGLSEQHLWENQTDKKNKTFRYVY</sequence>
<protein>
    <recommendedName>
        <fullName evidence="8">Major facilitator superfamily (MFS) profile domain-containing protein</fullName>
    </recommendedName>
</protein>
<dbReference type="GO" id="GO:0016020">
    <property type="term" value="C:membrane"/>
    <property type="evidence" value="ECO:0007669"/>
    <property type="project" value="UniProtKB-SubCell"/>
</dbReference>
<keyword evidence="2" id="KW-0813">Transport</keyword>
<dbReference type="Pfam" id="PF07690">
    <property type="entry name" value="MFS_1"/>
    <property type="match status" value="1"/>
</dbReference>
<reference evidence="9 10" key="1">
    <citation type="submission" date="2017-03" db="EMBL/GenBank/DDBJ databases">
        <title>Genomes of endolithic fungi from Antarctica.</title>
        <authorList>
            <person name="Coleine C."/>
            <person name="Masonjones S."/>
            <person name="Stajich J.E."/>
        </authorList>
    </citation>
    <scope>NUCLEOTIDE SEQUENCE [LARGE SCALE GENOMIC DNA]</scope>
    <source>
        <strain evidence="9 10">CCFEE 5187</strain>
    </source>
</reference>
<evidence type="ECO:0000256" key="7">
    <source>
        <dbReference type="SAM" id="Phobius"/>
    </source>
</evidence>
<keyword evidence="4 7" id="KW-1133">Transmembrane helix</keyword>
<dbReference type="Proteomes" id="UP000308768">
    <property type="component" value="Unassembled WGS sequence"/>
</dbReference>
<feature type="transmembrane region" description="Helical" evidence="7">
    <location>
        <begin position="143"/>
        <end position="162"/>
    </location>
</feature>
<evidence type="ECO:0000256" key="4">
    <source>
        <dbReference type="ARBA" id="ARBA00022989"/>
    </source>
</evidence>
<dbReference type="OrthoDB" id="6730379at2759"/>
<feature type="transmembrane region" description="Helical" evidence="7">
    <location>
        <begin position="466"/>
        <end position="485"/>
    </location>
</feature>
<feature type="transmembrane region" description="Helical" evidence="7">
    <location>
        <begin position="202"/>
        <end position="223"/>
    </location>
</feature>
<evidence type="ECO:0000313" key="9">
    <source>
        <dbReference type="EMBL" id="TKA65907.1"/>
    </source>
</evidence>
<dbReference type="InterPro" id="IPR036259">
    <property type="entry name" value="MFS_trans_sf"/>
</dbReference>
<evidence type="ECO:0000256" key="2">
    <source>
        <dbReference type="ARBA" id="ARBA00022448"/>
    </source>
</evidence>
<accession>A0A4U0WSF0</accession>
<feature type="transmembrane region" description="Helical" evidence="7">
    <location>
        <begin position="395"/>
        <end position="417"/>
    </location>
</feature>
<evidence type="ECO:0000256" key="1">
    <source>
        <dbReference type="ARBA" id="ARBA00004141"/>
    </source>
</evidence>
<comment type="similarity">
    <text evidence="6">Belongs to the major facilitator superfamily. Allantoate permease family.</text>
</comment>